<dbReference type="PIRSF" id="PIRSF006698">
    <property type="entry name" value="Septin"/>
    <property type="match status" value="1"/>
</dbReference>
<dbReference type="FunFam" id="3.40.50.300:FF:000162">
    <property type="entry name" value="septin-7 isoform X1"/>
    <property type="match status" value="1"/>
</dbReference>
<keyword evidence="3 8" id="KW-0547">Nucleotide-binding</keyword>
<comment type="similarity">
    <text evidence="7 8">Belongs to the TRAFAC class TrmE-Era-EngA-EngB-Septin-like GTPase superfamily. Septin GTPase family.</text>
</comment>
<evidence type="ECO:0000256" key="1">
    <source>
        <dbReference type="ARBA" id="ARBA00004626"/>
    </source>
</evidence>
<comment type="subcellular location">
    <subcellularLocation>
        <location evidence="1">Cleavage furrow</location>
    </subcellularLocation>
</comment>
<feature type="compositionally biased region" description="Polar residues" evidence="10">
    <location>
        <begin position="402"/>
        <end position="411"/>
    </location>
</feature>
<dbReference type="Pfam" id="PF00735">
    <property type="entry name" value="Septin"/>
    <property type="match status" value="1"/>
</dbReference>
<dbReference type="SUPFAM" id="SSF52540">
    <property type="entry name" value="P-loop containing nucleoside triphosphate hydrolases"/>
    <property type="match status" value="1"/>
</dbReference>
<dbReference type="GO" id="GO:0005525">
    <property type="term" value="F:GTP binding"/>
    <property type="evidence" value="ECO:0007669"/>
    <property type="project" value="UniProtKB-UniRule"/>
</dbReference>
<feature type="compositionally biased region" description="Basic and acidic residues" evidence="10">
    <location>
        <begin position="414"/>
        <end position="423"/>
    </location>
</feature>
<evidence type="ECO:0000256" key="5">
    <source>
        <dbReference type="ARBA" id="ARBA00023134"/>
    </source>
</evidence>
<dbReference type="OrthoDB" id="416553at2759"/>
<keyword evidence="14" id="KW-1185">Reference proteome</keyword>
<dbReference type="PROSITE" id="PS51719">
    <property type="entry name" value="G_SEPTIN"/>
    <property type="match status" value="1"/>
</dbReference>
<feature type="coiled-coil region" evidence="9">
    <location>
        <begin position="374"/>
        <end position="401"/>
    </location>
</feature>
<accession>A0A813Z124</accession>
<dbReference type="Proteomes" id="UP000663832">
    <property type="component" value="Unassembled WGS sequence"/>
</dbReference>
<evidence type="ECO:0000256" key="7">
    <source>
        <dbReference type="PIRNR" id="PIRNR006698"/>
    </source>
</evidence>
<evidence type="ECO:0000256" key="4">
    <source>
        <dbReference type="ARBA" id="ARBA00023054"/>
    </source>
</evidence>
<keyword evidence="2" id="KW-0132">Cell division</keyword>
<evidence type="ECO:0000259" key="11">
    <source>
        <dbReference type="PROSITE" id="PS51719"/>
    </source>
</evidence>
<evidence type="ECO:0000256" key="6">
    <source>
        <dbReference type="ARBA" id="ARBA00023306"/>
    </source>
</evidence>
<feature type="domain" description="Septin-type G" evidence="11">
    <location>
        <begin position="77"/>
        <end position="351"/>
    </location>
</feature>
<evidence type="ECO:0000256" key="10">
    <source>
        <dbReference type="SAM" id="MobiDB-lite"/>
    </source>
</evidence>
<organism evidence="12 15">
    <name type="scientific">Adineta steineri</name>
    <dbReference type="NCBI Taxonomy" id="433720"/>
    <lineage>
        <taxon>Eukaryota</taxon>
        <taxon>Metazoa</taxon>
        <taxon>Spiralia</taxon>
        <taxon>Gnathifera</taxon>
        <taxon>Rotifera</taxon>
        <taxon>Eurotatoria</taxon>
        <taxon>Bdelloidea</taxon>
        <taxon>Adinetida</taxon>
        <taxon>Adinetidae</taxon>
        <taxon>Adineta</taxon>
    </lineage>
</organism>
<dbReference type="GO" id="GO:0005856">
    <property type="term" value="C:cytoskeleton"/>
    <property type="evidence" value="ECO:0007669"/>
    <property type="project" value="UniProtKB-ARBA"/>
</dbReference>
<name>A0A813Z124_9BILA</name>
<sequence length="423" mass="48589">MSFSSISTPSTSITSNPFANILRKQTSTTSTATRDAPYARLSRASIESLLSPKPLTFQETIGFSTLPDQIHRKTLKRGFEFTLMVVGEHGLGKSTFINTLFMTELYADRPPTARLHPPKTVEIETRTVELEEKGVKLRLTVVDTPGFGDGMNSTECWKPILDFIDQQFLKYYQAETSFGIERKYVQDQRVHCCLYFLPPSIRGLRPIDRDFLHHLQHKVNVIPVIAKADTLLKSELTALKKQLLSDIDKHGVQLYDFPEGDSEQDEDSQSLDKTLRESIPFAIMGSNITLESNGRKVRGRAYPWGIVDVEDSKYSDLAHLREMLCKTHLQDLKDVTSDVHYESYRAQQLFGRKNYSDIYEDDPYENIEVKYKLIQQKDDQIRDMKQQIVDMQQKLNLNSNDYQTLTPTINNERSSSRERSTKI</sequence>
<dbReference type="Gene3D" id="3.40.50.300">
    <property type="entry name" value="P-loop containing nucleotide triphosphate hydrolases"/>
    <property type="match status" value="1"/>
</dbReference>
<evidence type="ECO:0000256" key="3">
    <source>
        <dbReference type="ARBA" id="ARBA00022741"/>
    </source>
</evidence>
<dbReference type="CDD" id="cd01850">
    <property type="entry name" value="CDC_Septin"/>
    <property type="match status" value="1"/>
</dbReference>
<evidence type="ECO:0000313" key="15">
    <source>
        <dbReference type="Proteomes" id="UP000663877"/>
    </source>
</evidence>
<evidence type="ECO:0000313" key="12">
    <source>
        <dbReference type="EMBL" id="CAF0891478.1"/>
    </source>
</evidence>
<evidence type="ECO:0000256" key="9">
    <source>
        <dbReference type="SAM" id="Coils"/>
    </source>
</evidence>
<dbReference type="PANTHER" id="PTHR18884">
    <property type="entry name" value="SEPTIN"/>
    <property type="match status" value="1"/>
</dbReference>
<evidence type="ECO:0000256" key="8">
    <source>
        <dbReference type="RuleBase" id="RU004560"/>
    </source>
</evidence>
<keyword evidence="6" id="KW-0131">Cell cycle</keyword>
<keyword evidence="5 8" id="KW-0342">GTP-binding</keyword>
<dbReference type="InterPro" id="IPR027417">
    <property type="entry name" value="P-loop_NTPase"/>
</dbReference>
<gene>
    <name evidence="12" type="ORF">BJG266_LOCUS9972</name>
    <name evidence="13" type="ORF">QVE165_LOCUS49025</name>
</gene>
<dbReference type="GO" id="GO:0051301">
    <property type="term" value="P:cell division"/>
    <property type="evidence" value="ECO:0007669"/>
    <property type="project" value="UniProtKB-KW"/>
</dbReference>
<dbReference type="GO" id="GO:0032154">
    <property type="term" value="C:cleavage furrow"/>
    <property type="evidence" value="ECO:0007669"/>
    <property type="project" value="UniProtKB-SubCell"/>
</dbReference>
<proteinExistence type="inferred from homology"/>
<dbReference type="EMBL" id="CAJNOM010000861">
    <property type="protein sequence ID" value="CAF1572710.1"/>
    <property type="molecule type" value="Genomic_DNA"/>
</dbReference>
<dbReference type="Proteomes" id="UP000663877">
    <property type="component" value="Unassembled WGS sequence"/>
</dbReference>
<reference evidence="12" key="1">
    <citation type="submission" date="2021-02" db="EMBL/GenBank/DDBJ databases">
        <authorList>
            <person name="Nowell W R."/>
        </authorList>
    </citation>
    <scope>NUCLEOTIDE SEQUENCE</scope>
</reference>
<evidence type="ECO:0000256" key="2">
    <source>
        <dbReference type="ARBA" id="ARBA00022618"/>
    </source>
</evidence>
<protein>
    <recommendedName>
        <fullName evidence="7">Septin</fullName>
    </recommendedName>
</protein>
<evidence type="ECO:0000313" key="14">
    <source>
        <dbReference type="Proteomes" id="UP000663832"/>
    </source>
</evidence>
<keyword evidence="4 9" id="KW-0175">Coiled coil</keyword>
<dbReference type="InterPro" id="IPR016491">
    <property type="entry name" value="Septin"/>
</dbReference>
<dbReference type="AlphaFoldDB" id="A0A813Z124"/>
<dbReference type="InterPro" id="IPR030379">
    <property type="entry name" value="G_SEPTIN_dom"/>
</dbReference>
<comment type="caution">
    <text evidence="12">The sequence shown here is derived from an EMBL/GenBank/DDBJ whole genome shotgun (WGS) entry which is preliminary data.</text>
</comment>
<feature type="region of interest" description="Disordered" evidence="10">
    <location>
        <begin position="402"/>
        <end position="423"/>
    </location>
</feature>
<evidence type="ECO:0000313" key="13">
    <source>
        <dbReference type="EMBL" id="CAF1572710.1"/>
    </source>
</evidence>
<dbReference type="EMBL" id="CAJNOI010000034">
    <property type="protein sequence ID" value="CAF0891478.1"/>
    <property type="molecule type" value="Genomic_DNA"/>
</dbReference>